<proteinExistence type="predicted"/>
<feature type="chain" id="PRO_5043741196" evidence="3">
    <location>
        <begin position="18"/>
        <end position="151"/>
    </location>
</feature>
<reference evidence="5 6" key="1">
    <citation type="journal article" date="2013" name="ISME J.">
        <title>Comparative genomics of pathogenic lineages of Vibrio nigripulchritudo identifies virulence-associated traits.</title>
        <authorList>
            <person name="Goudenege D."/>
            <person name="Labreuche Y."/>
            <person name="Krin E."/>
            <person name="Ansquer D."/>
            <person name="Mangenot S."/>
            <person name="Calteau A."/>
            <person name="Medigue C."/>
            <person name="Mazel D."/>
            <person name="Polz M.F."/>
            <person name="Le Roux F."/>
        </authorList>
    </citation>
    <scope>NUCLEOTIDE SEQUENCE [LARGE SCALE GENOMIC DNA]</scope>
    <source>
        <strain evidence="5 6">SOn1</strain>
    </source>
</reference>
<dbReference type="InterPro" id="IPR008816">
    <property type="entry name" value="Gly_zipper_2TM_dom"/>
</dbReference>
<comment type="caution">
    <text evidence="5">The sequence shown here is derived from an EMBL/GenBank/DDBJ whole genome shotgun (WGS) entry which is preliminary data.</text>
</comment>
<evidence type="ECO:0000256" key="1">
    <source>
        <dbReference type="ARBA" id="ARBA00004370"/>
    </source>
</evidence>
<keyword evidence="2" id="KW-0472">Membrane</keyword>
<name>A0AAV2VJI7_9VIBR</name>
<comment type="subcellular location">
    <subcellularLocation>
        <location evidence="1">Membrane</location>
    </subcellularLocation>
</comment>
<dbReference type="PANTHER" id="PTHR35603:SF2">
    <property type="entry name" value="OUTER MEMBRANE LIPOPROTEIN"/>
    <property type="match status" value="1"/>
</dbReference>
<evidence type="ECO:0000256" key="3">
    <source>
        <dbReference type="SAM" id="SignalP"/>
    </source>
</evidence>
<gene>
    <name evidence="5" type="ORF">VIBNISOn1_1280048</name>
</gene>
<dbReference type="GO" id="GO:0019867">
    <property type="term" value="C:outer membrane"/>
    <property type="evidence" value="ECO:0007669"/>
    <property type="project" value="InterPro"/>
</dbReference>
<evidence type="ECO:0000259" key="4">
    <source>
        <dbReference type="Pfam" id="PF05433"/>
    </source>
</evidence>
<dbReference type="Pfam" id="PF05433">
    <property type="entry name" value="Rick_17kDa_Anti"/>
    <property type="match status" value="1"/>
</dbReference>
<accession>A0AAV2VJI7</accession>
<organism evidence="5 6">
    <name type="scientific">Vibrio nigripulchritudo SOn1</name>
    <dbReference type="NCBI Taxonomy" id="1238450"/>
    <lineage>
        <taxon>Bacteria</taxon>
        <taxon>Pseudomonadati</taxon>
        <taxon>Pseudomonadota</taxon>
        <taxon>Gammaproteobacteria</taxon>
        <taxon>Vibrionales</taxon>
        <taxon>Vibrionaceae</taxon>
        <taxon>Vibrio</taxon>
    </lineage>
</organism>
<evidence type="ECO:0000313" key="5">
    <source>
        <dbReference type="EMBL" id="CCO44900.1"/>
    </source>
</evidence>
<sequence>MRKILLLLLIIPVFVQAGYQRNQARTVNEVVFGQVDSVRYITEQQIIKSKSSGWETLAGATIGGLIGNQFGGGTGKQVATVVGAVAGGSIAHNKANEVYRIEHKLVEILIDTEKGELINVIQDVDPNMLFTRGDSVRILYFDNGVRVDKTY</sequence>
<keyword evidence="3" id="KW-0732">Signal</keyword>
<dbReference type="Proteomes" id="UP000018211">
    <property type="component" value="Unassembled WGS sequence"/>
</dbReference>
<evidence type="ECO:0000256" key="2">
    <source>
        <dbReference type="ARBA" id="ARBA00023136"/>
    </source>
</evidence>
<dbReference type="InterPro" id="IPR051407">
    <property type="entry name" value="Bact_OM_lipoprot/Surf_antigen"/>
</dbReference>
<feature type="domain" description="Glycine zipper 2TM" evidence="4">
    <location>
        <begin position="56"/>
        <end position="93"/>
    </location>
</feature>
<dbReference type="RefSeq" id="WP_004406553.1">
    <property type="nucleotide sequence ID" value="NZ_LK391965.1"/>
</dbReference>
<dbReference type="EMBL" id="CAOF01000033">
    <property type="protein sequence ID" value="CCO44900.1"/>
    <property type="molecule type" value="Genomic_DNA"/>
</dbReference>
<dbReference type="AlphaFoldDB" id="A0AAV2VJI7"/>
<feature type="signal peptide" evidence="3">
    <location>
        <begin position="1"/>
        <end position="17"/>
    </location>
</feature>
<dbReference type="PANTHER" id="PTHR35603">
    <property type="match status" value="1"/>
</dbReference>
<protein>
    <submittedName>
        <fullName evidence="5">Rickettsia 17 kDa surface antigen</fullName>
    </submittedName>
</protein>
<evidence type="ECO:0000313" key="6">
    <source>
        <dbReference type="Proteomes" id="UP000018211"/>
    </source>
</evidence>